<proteinExistence type="predicted"/>
<protein>
    <submittedName>
        <fullName evidence="2">Esterase</fullName>
    </submittedName>
</protein>
<name>A0A225M977_9BURK</name>
<dbReference type="InterPro" id="IPR050228">
    <property type="entry name" value="Carboxylesterase_BioH"/>
</dbReference>
<gene>
    <name evidence="2" type="ORF">CEY11_16735</name>
</gene>
<dbReference type="Pfam" id="PF12697">
    <property type="entry name" value="Abhydrolase_6"/>
    <property type="match status" value="1"/>
</dbReference>
<sequence length="329" mass="36594">MQESVEIAYTETVTLRSVRSYYVGGTDITISGLPVLNRQIVPASATRDVDMNGSYAVGQLYVQEYRLAQPRFPFPVLLWHGGGMCGSQWESTPDGRAGWLWEFLSMGFDVLVSDAPERGRSPWLMMNAHSESDFPVYRSRKEAWSVFRIGAPEGYTDDPSARKPYSGQRFPIGAFDAFAKQFVPRWVGHTDLELDGYTALVQQLGPCILVGHSQGGGYALRVAQKCTSQVQAVVALEPTGMPDDARRSAAPHLFLWADHFSYSDLWRAYRSTAQAFYSELATHLQASQIDLPGLGISGNSHFMMLDRNSRDIAVLVAKWLQCSIKAHTN</sequence>
<dbReference type="AlphaFoldDB" id="A0A225M977"/>
<accession>A0A225M977</accession>
<organism evidence="2 3">
    <name type="scientific">Candidimonas nitroreducens</name>
    <dbReference type="NCBI Taxonomy" id="683354"/>
    <lineage>
        <taxon>Bacteria</taxon>
        <taxon>Pseudomonadati</taxon>
        <taxon>Pseudomonadota</taxon>
        <taxon>Betaproteobacteria</taxon>
        <taxon>Burkholderiales</taxon>
        <taxon>Alcaligenaceae</taxon>
        <taxon>Candidimonas</taxon>
    </lineage>
</organism>
<reference evidence="3" key="1">
    <citation type="submission" date="2017-06" db="EMBL/GenBank/DDBJ databases">
        <title>Herbaspirillum phytohormonus sp. nov., isolated from the root nodule of Robinia pseudoacacia in lead-zinc mine.</title>
        <authorList>
            <person name="Fan M."/>
            <person name="Lin Y."/>
        </authorList>
    </citation>
    <scope>NUCLEOTIDE SEQUENCE [LARGE SCALE GENOMIC DNA]</scope>
    <source>
        <strain evidence="3">SC-089</strain>
    </source>
</reference>
<dbReference type="OrthoDB" id="7820973at2"/>
<feature type="domain" description="AB hydrolase-1" evidence="1">
    <location>
        <begin position="76"/>
        <end position="281"/>
    </location>
</feature>
<dbReference type="PANTHER" id="PTHR43194">
    <property type="entry name" value="HYDROLASE ALPHA/BETA FOLD FAMILY"/>
    <property type="match status" value="1"/>
</dbReference>
<keyword evidence="3" id="KW-1185">Reference proteome</keyword>
<dbReference type="Proteomes" id="UP000214603">
    <property type="component" value="Unassembled WGS sequence"/>
</dbReference>
<dbReference type="InterPro" id="IPR000073">
    <property type="entry name" value="AB_hydrolase_1"/>
</dbReference>
<comment type="caution">
    <text evidence="2">The sequence shown here is derived from an EMBL/GenBank/DDBJ whole genome shotgun (WGS) entry which is preliminary data.</text>
</comment>
<dbReference type="InterPro" id="IPR029058">
    <property type="entry name" value="AB_hydrolase_fold"/>
</dbReference>
<dbReference type="PANTHER" id="PTHR43194:SF4">
    <property type="entry name" value="AB HYDROLASE-1 DOMAIN-CONTAINING PROTEIN"/>
    <property type="match status" value="1"/>
</dbReference>
<evidence type="ECO:0000313" key="3">
    <source>
        <dbReference type="Proteomes" id="UP000214603"/>
    </source>
</evidence>
<evidence type="ECO:0000259" key="1">
    <source>
        <dbReference type="Pfam" id="PF12697"/>
    </source>
</evidence>
<dbReference type="Gene3D" id="3.40.50.1820">
    <property type="entry name" value="alpha/beta hydrolase"/>
    <property type="match status" value="1"/>
</dbReference>
<dbReference type="EMBL" id="NJIH01000009">
    <property type="protein sequence ID" value="OWT57676.1"/>
    <property type="molecule type" value="Genomic_DNA"/>
</dbReference>
<dbReference type="SUPFAM" id="SSF53474">
    <property type="entry name" value="alpha/beta-Hydrolases"/>
    <property type="match status" value="1"/>
</dbReference>
<evidence type="ECO:0000313" key="2">
    <source>
        <dbReference type="EMBL" id="OWT57676.1"/>
    </source>
</evidence>